<dbReference type="Pfam" id="PF09413">
    <property type="entry name" value="DUF2007"/>
    <property type="match status" value="1"/>
</dbReference>
<evidence type="ECO:0000313" key="7">
    <source>
        <dbReference type="Proteomes" id="UP000050378"/>
    </source>
</evidence>
<dbReference type="InterPro" id="IPR018551">
    <property type="entry name" value="DUF2007"/>
</dbReference>
<name>A0A0P7EBC6_9GAMM</name>
<evidence type="ECO:0000256" key="2">
    <source>
        <dbReference type="ARBA" id="ARBA00022771"/>
    </source>
</evidence>
<evidence type="ECO:0000256" key="3">
    <source>
        <dbReference type="ARBA" id="ARBA00022833"/>
    </source>
</evidence>
<dbReference type="Pfam" id="PF24463">
    <property type="entry name" value="DUF7577"/>
    <property type="match status" value="1"/>
</dbReference>
<reference evidence="6 8" key="2">
    <citation type="submission" date="2023-01" db="EMBL/GenBank/DDBJ databases">
        <title>Trichodesmium-associated heterotrophic epibiont bacteria.</title>
        <authorList>
            <person name="Cleveland C.S."/>
            <person name="Webb E.A."/>
        </authorList>
    </citation>
    <scope>NUCLEOTIDE SEQUENCE [LARGE SCALE GENOMIC DNA]</scope>
    <source>
        <strain evidence="6 8">USCH2</strain>
    </source>
</reference>
<comment type="caution">
    <text evidence="5">The sequence shown here is derived from an EMBL/GenBank/DDBJ whole genome shotgun (WGS) entry which is preliminary data.</text>
</comment>
<gene>
    <name evidence="5" type="ORF">AOG27_00605</name>
    <name evidence="6" type="ORF">PQI24_08530</name>
</gene>
<accession>A0A0P7EBC6</accession>
<dbReference type="PROSITE" id="PS50199">
    <property type="entry name" value="ZF_RANBP2_2"/>
    <property type="match status" value="1"/>
</dbReference>
<evidence type="ECO:0000313" key="6">
    <source>
        <dbReference type="EMBL" id="MEJ6496077.1"/>
    </source>
</evidence>
<dbReference type="OrthoDB" id="9814654at2"/>
<dbReference type="InterPro" id="IPR001876">
    <property type="entry name" value="Znf_RanBP2"/>
</dbReference>
<organism evidence="5 7">
    <name type="scientific">Pseudoalteromonas lipolytica</name>
    <dbReference type="NCBI Taxonomy" id="570156"/>
    <lineage>
        <taxon>Bacteria</taxon>
        <taxon>Pseudomonadati</taxon>
        <taxon>Pseudomonadota</taxon>
        <taxon>Gammaproteobacteria</taxon>
        <taxon>Alteromonadales</taxon>
        <taxon>Pseudoalteromonadaceae</taxon>
        <taxon>Pseudoalteromonas</taxon>
    </lineage>
</organism>
<sequence length="121" mass="13564">MQNSNLNQPAKQDPFTWVKVFQAENGLEANIIKGLLKSKGIESQLQGELLQGALGEIPFEQTGVDILVYALKERQAQEILLNYRQLKQSAPDWVCPKCHELNGATFEICWSCGTVKNDESE</sequence>
<dbReference type="PATRIC" id="fig|570156.3.peg.119"/>
<evidence type="ECO:0000313" key="8">
    <source>
        <dbReference type="Proteomes" id="UP001377972"/>
    </source>
</evidence>
<protein>
    <submittedName>
        <fullName evidence="6">DUF2007 domain-containing protein</fullName>
    </submittedName>
</protein>
<dbReference type="InterPro" id="IPR055999">
    <property type="entry name" value="DUF7577"/>
</dbReference>
<keyword evidence="2" id="KW-0863">Zinc-finger</keyword>
<dbReference type="Proteomes" id="UP000050378">
    <property type="component" value="Unassembled WGS sequence"/>
</dbReference>
<dbReference type="Proteomes" id="UP001377972">
    <property type="component" value="Unassembled WGS sequence"/>
</dbReference>
<dbReference type="AlphaFoldDB" id="A0A0P7EBC6"/>
<dbReference type="InterPro" id="IPR036443">
    <property type="entry name" value="Znf_RanBP2_sf"/>
</dbReference>
<evidence type="ECO:0000256" key="1">
    <source>
        <dbReference type="ARBA" id="ARBA00022723"/>
    </source>
</evidence>
<dbReference type="SUPFAM" id="SSF90209">
    <property type="entry name" value="Ran binding protein zinc finger-like"/>
    <property type="match status" value="1"/>
</dbReference>
<dbReference type="RefSeq" id="WP_054551074.1">
    <property type="nucleotide sequence ID" value="NZ_JAQPZS010000006.1"/>
</dbReference>
<dbReference type="PROSITE" id="PS01358">
    <property type="entry name" value="ZF_RANBP2_1"/>
    <property type="match status" value="1"/>
</dbReference>
<keyword evidence="3" id="KW-0862">Zinc</keyword>
<dbReference type="Gene3D" id="4.10.1060.10">
    <property type="entry name" value="Zinc finger, RanBP2-type"/>
    <property type="match status" value="1"/>
</dbReference>
<reference evidence="5 7" key="1">
    <citation type="submission" date="2015-09" db="EMBL/GenBank/DDBJ databases">
        <title>Draft Genome Sequence of Pseudoalteromonas lipolytica UCD-48B.</title>
        <authorList>
            <person name="Krusor M."/>
            <person name="Coil D.A."/>
            <person name="Lang J.M."/>
            <person name="Eisen J.A."/>
            <person name="Alexiev A."/>
        </authorList>
    </citation>
    <scope>NUCLEOTIDE SEQUENCE [LARGE SCALE GENOMIC DNA]</scope>
    <source>
        <strain evidence="5 7">UCD-48B</strain>
    </source>
</reference>
<feature type="domain" description="RanBP2-type" evidence="4">
    <location>
        <begin position="87"/>
        <end position="118"/>
    </location>
</feature>
<evidence type="ECO:0000313" key="5">
    <source>
        <dbReference type="EMBL" id="KPM85322.1"/>
    </source>
</evidence>
<proteinExistence type="predicted"/>
<keyword evidence="8" id="KW-1185">Reference proteome</keyword>
<dbReference type="EMBL" id="LJTC01000001">
    <property type="protein sequence ID" value="KPM85322.1"/>
    <property type="molecule type" value="Genomic_DNA"/>
</dbReference>
<keyword evidence="1" id="KW-0479">Metal-binding</keyword>
<dbReference type="STRING" id="570156.AOG27_00605"/>
<dbReference type="GO" id="GO:0008270">
    <property type="term" value="F:zinc ion binding"/>
    <property type="evidence" value="ECO:0007669"/>
    <property type="project" value="UniProtKB-KW"/>
</dbReference>
<dbReference type="EMBL" id="JAQPZS010000006">
    <property type="protein sequence ID" value="MEJ6496077.1"/>
    <property type="molecule type" value="Genomic_DNA"/>
</dbReference>
<evidence type="ECO:0000259" key="4">
    <source>
        <dbReference type="PROSITE" id="PS50199"/>
    </source>
</evidence>